<evidence type="ECO:0000313" key="3">
    <source>
        <dbReference type="Proteomes" id="UP001152622"/>
    </source>
</evidence>
<evidence type="ECO:0000256" key="1">
    <source>
        <dbReference type="SAM" id="MobiDB-lite"/>
    </source>
</evidence>
<comment type="caution">
    <text evidence="2">The sequence shown here is derived from an EMBL/GenBank/DDBJ whole genome shotgun (WGS) entry which is preliminary data.</text>
</comment>
<dbReference type="AlphaFoldDB" id="A0A9Q1FJQ9"/>
<keyword evidence="3" id="KW-1185">Reference proteome</keyword>
<proteinExistence type="predicted"/>
<protein>
    <submittedName>
        <fullName evidence="2">Uncharacterized protein</fullName>
    </submittedName>
</protein>
<accession>A0A9Q1FJQ9</accession>
<evidence type="ECO:0000313" key="2">
    <source>
        <dbReference type="EMBL" id="KAJ8360126.1"/>
    </source>
</evidence>
<gene>
    <name evidence="2" type="ORF">SKAU_G00166510</name>
</gene>
<sequence>MLKKAAGLSVLGVSGPTSTEASPPGTGGASASWGETDGAEGQGRSQVLAAPHTAAGSIANKAVVSCDILMTV</sequence>
<dbReference type="Proteomes" id="UP001152622">
    <property type="component" value="Chromosome 5"/>
</dbReference>
<feature type="region of interest" description="Disordered" evidence="1">
    <location>
        <begin position="1"/>
        <end position="46"/>
    </location>
</feature>
<dbReference type="EMBL" id="JAINUF010000005">
    <property type="protein sequence ID" value="KAJ8360126.1"/>
    <property type="molecule type" value="Genomic_DNA"/>
</dbReference>
<reference evidence="2" key="1">
    <citation type="journal article" date="2023" name="Science">
        <title>Genome structures resolve the early diversification of teleost fishes.</title>
        <authorList>
            <person name="Parey E."/>
            <person name="Louis A."/>
            <person name="Montfort J."/>
            <person name="Bouchez O."/>
            <person name="Roques C."/>
            <person name="Iampietro C."/>
            <person name="Lluch J."/>
            <person name="Castinel A."/>
            <person name="Donnadieu C."/>
            <person name="Desvignes T."/>
            <person name="Floi Bucao C."/>
            <person name="Jouanno E."/>
            <person name="Wen M."/>
            <person name="Mejri S."/>
            <person name="Dirks R."/>
            <person name="Jansen H."/>
            <person name="Henkel C."/>
            <person name="Chen W.J."/>
            <person name="Zahm M."/>
            <person name="Cabau C."/>
            <person name="Klopp C."/>
            <person name="Thompson A.W."/>
            <person name="Robinson-Rechavi M."/>
            <person name="Braasch I."/>
            <person name="Lecointre G."/>
            <person name="Bobe J."/>
            <person name="Postlethwait J.H."/>
            <person name="Berthelot C."/>
            <person name="Roest Crollius H."/>
            <person name="Guiguen Y."/>
        </authorList>
    </citation>
    <scope>NUCLEOTIDE SEQUENCE</scope>
    <source>
        <strain evidence="2">WJC10195</strain>
    </source>
</reference>
<name>A0A9Q1FJQ9_SYNKA</name>
<organism evidence="2 3">
    <name type="scientific">Synaphobranchus kaupii</name>
    <name type="common">Kaup's arrowtooth eel</name>
    <dbReference type="NCBI Taxonomy" id="118154"/>
    <lineage>
        <taxon>Eukaryota</taxon>
        <taxon>Metazoa</taxon>
        <taxon>Chordata</taxon>
        <taxon>Craniata</taxon>
        <taxon>Vertebrata</taxon>
        <taxon>Euteleostomi</taxon>
        <taxon>Actinopterygii</taxon>
        <taxon>Neopterygii</taxon>
        <taxon>Teleostei</taxon>
        <taxon>Anguilliformes</taxon>
        <taxon>Synaphobranchidae</taxon>
        <taxon>Synaphobranchus</taxon>
    </lineage>
</organism>